<evidence type="ECO:0000256" key="1">
    <source>
        <dbReference type="PIRSR" id="PIRSR602481-2"/>
    </source>
</evidence>
<evidence type="ECO:0000313" key="2">
    <source>
        <dbReference type="EMBL" id="SNX44981.1"/>
    </source>
</evidence>
<dbReference type="GO" id="GO:1900376">
    <property type="term" value="P:regulation of secondary metabolite biosynthetic process"/>
    <property type="evidence" value="ECO:0007669"/>
    <property type="project" value="TreeGrafter"/>
</dbReference>
<evidence type="ECO:0000313" key="3">
    <source>
        <dbReference type="Proteomes" id="UP000219042"/>
    </source>
</evidence>
<dbReference type="Gene3D" id="1.10.10.10">
    <property type="entry name" value="Winged helix-like DNA-binding domain superfamily/Winged helix DNA-binding domain"/>
    <property type="match status" value="1"/>
</dbReference>
<dbReference type="GO" id="GO:0045892">
    <property type="term" value="P:negative regulation of DNA-templated transcription"/>
    <property type="evidence" value="ECO:0007669"/>
    <property type="project" value="TreeGrafter"/>
</dbReference>
<protein>
    <submittedName>
        <fullName evidence="2">Fe2+ or Zn2+ uptake regulation protein</fullName>
    </submittedName>
</protein>
<gene>
    <name evidence="2" type="ORF">SAMN05421731_104347</name>
</gene>
<name>A0A240E8Y5_9GAMM</name>
<sequence>MVYGQEYTIIRDLLKHKNIKVTLPRIMIFQILKNSRKPITAYEIENILIKKNYRTNLATIYATLKILKNAGLLYYHKINSEQAQYSLASIHSPIQIMSAYGIIQTLDNEEIAQHIHQLCIKKQLTLKSYQITIRVD</sequence>
<dbReference type="PANTHER" id="PTHR33202">
    <property type="entry name" value="ZINC UPTAKE REGULATION PROTEIN"/>
    <property type="match status" value="1"/>
</dbReference>
<dbReference type="Pfam" id="PF01475">
    <property type="entry name" value="FUR"/>
    <property type="match status" value="1"/>
</dbReference>
<organism evidence="2 3">
    <name type="scientific">Acinetobacter puyangensis</name>
    <dbReference type="NCBI Taxonomy" id="1096779"/>
    <lineage>
        <taxon>Bacteria</taxon>
        <taxon>Pseudomonadati</taxon>
        <taxon>Pseudomonadota</taxon>
        <taxon>Gammaproteobacteria</taxon>
        <taxon>Moraxellales</taxon>
        <taxon>Moraxellaceae</taxon>
        <taxon>Acinetobacter</taxon>
    </lineage>
</organism>
<keyword evidence="1" id="KW-0479">Metal-binding</keyword>
<dbReference type="InterPro" id="IPR036390">
    <property type="entry name" value="WH_DNA-bd_sf"/>
</dbReference>
<dbReference type="SUPFAM" id="SSF46785">
    <property type="entry name" value="Winged helix' DNA-binding domain"/>
    <property type="match status" value="1"/>
</dbReference>
<accession>A0A240E8Y5</accession>
<dbReference type="EMBL" id="OANT01000004">
    <property type="protein sequence ID" value="SNX44981.1"/>
    <property type="molecule type" value="Genomic_DNA"/>
</dbReference>
<proteinExistence type="predicted"/>
<dbReference type="GO" id="GO:0008270">
    <property type="term" value="F:zinc ion binding"/>
    <property type="evidence" value="ECO:0007669"/>
    <property type="project" value="TreeGrafter"/>
</dbReference>
<dbReference type="GO" id="GO:0000976">
    <property type="term" value="F:transcription cis-regulatory region binding"/>
    <property type="evidence" value="ECO:0007669"/>
    <property type="project" value="TreeGrafter"/>
</dbReference>
<dbReference type="InterPro" id="IPR036388">
    <property type="entry name" value="WH-like_DNA-bd_sf"/>
</dbReference>
<feature type="binding site" evidence="1">
    <location>
        <position position="91"/>
    </location>
    <ligand>
        <name>Fe cation</name>
        <dbReference type="ChEBI" id="CHEBI:24875"/>
    </ligand>
</feature>
<dbReference type="AlphaFoldDB" id="A0A240E8Y5"/>
<dbReference type="InterPro" id="IPR002481">
    <property type="entry name" value="FUR"/>
</dbReference>
<dbReference type="Proteomes" id="UP000219042">
    <property type="component" value="Unassembled WGS sequence"/>
</dbReference>
<dbReference type="OrthoDB" id="6688629at2"/>
<reference evidence="3" key="1">
    <citation type="submission" date="2016-09" db="EMBL/GenBank/DDBJ databases">
        <authorList>
            <person name="Varghese N."/>
            <person name="Submissions S."/>
        </authorList>
    </citation>
    <scope>NUCLEOTIDE SEQUENCE [LARGE SCALE GENOMIC DNA]</scope>
    <source>
        <strain evidence="3">ANC 4466</strain>
    </source>
</reference>
<keyword evidence="1" id="KW-0408">Iron</keyword>
<comment type="cofactor">
    <cofactor evidence="1">
        <name>Mn(2+)</name>
        <dbReference type="ChEBI" id="CHEBI:29035"/>
    </cofactor>
    <cofactor evidence="1">
        <name>Fe(2+)</name>
        <dbReference type="ChEBI" id="CHEBI:29033"/>
    </cofactor>
    <text evidence="1">Binds 1 Mn(2+) or Fe(2+) ion per subunit.</text>
</comment>
<dbReference type="PANTHER" id="PTHR33202:SF7">
    <property type="entry name" value="FERRIC UPTAKE REGULATION PROTEIN"/>
    <property type="match status" value="1"/>
</dbReference>
<dbReference type="GO" id="GO:0003700">
    <property type="term" value="F:DNA-binding transcription factor activity"/>
    <property type="evidence" value="ECO:0007669"/>
    <property type="project" value="InterPro"/>
</dbReference>
<keyword evidence="3" id="KW-1185">Reference proteome</keyword>